<keyword evidence="1" id="KW-1133">Transmembrane helix</keyword>
<keyword evidence="3" id="KW-1185">Reference proteome</keyword>
<dbReference type="EMBL" id="VFFF01000001">
    <property type="protein sequence ID" value="TNY33989.1"/>
    <property type="molecule type" value="Genomic_DNA"/>
</dbReference>
<protein>
    <recommendedName>
        <fullName evidence="4">LPS export ABC transporter periplasmic protein LptC</fullName>
    </recommendedName>
</protein>
<reference evidence="2 3" key="1">
    <citation type="submission" date="2019-06" db="EMBL/GenBank/DDBJ databases">
        <title>Genome of new Rhodobacteraceae sp. SM1903.</title>
        <authorList>
            <person name="Ren X."/>
        </authorList>
    </citation>
    <scope>NUCLEOTIDE SEQUENCE [LARGE SCALE GENOMIC DNA]</scope>
    <source>
        <strain evidence="2 3">SM1903</strain>
    </source>
</reference>
<dbReference type="RefSeq" id="WP_140194908.1">
    <property type="nucleotide sequence ID" value="NZ_CP065915.1"/>
</dbReference>
<dbReference type="OrthoDB" id="7871110at2"/>
<organism evidence="2 3">
    <name type="scientific">Pelagovum pacificum</name>
    <dbReference type="NCBI Taxonomy" id="2588711"/>
    <lineage>
        <taxon>Bacteria</taxon>
        <taxon>Pseudomonadati</taxon>
        <taxon>Pseudomonadota</taxon>
        <taxon>Alphaproteobacteria</taxon>
        <taxon>Rhodobacterales</taxon>
        <taxon>Paracoccaceae</taxon>
        <taxon>Pelagovum</taxon>
    </lineage>
</organism>
<comment type="caution">
    <text evidence="2">The sequence shown here is derived from an EMBL/GenBank/DDBJ whole genome shotgun (WGS) entry which is preliminary data.</text>
</comment>
<keyword evidence="1" id="KW-0812">Transmembrane</keyword>
<dbReference type="InterPro" id="IPR010664">
    <property type="entry name" value="LipoPS_assembly_LptC-rel"/>
</dbReference>
<evidence type="ECO:0008006" key="4">
    <source>
        <dbReference type="Google" id="ProtNLM"/>
    </source>
</evidence>
<evidence type="ECO:0000256" key="1">
    <source>
        <dbReference type="SAM" id="Phobius"/>
    </source>
</evidence>
<proteinExistence type="predicted"/>
<feature type="transmembrane region" description="Helical" evidence="1">
    <location>
        <begin position="12"/>
        <end position="31"/>
    </location>
</feature>
<name>A0A5C5GJA8_9RHOB</name>
<sequence>MADGYSTYVNWAKTILPLAALGLLSTLFLFARAPSIDEAQLPYRDIEELAREQQINAPAFSGVTDDGAIVSVAADRARPVDDAGQVIEITVIRGTIRNPGGAQIEIRAGSGRLDSGTNIAELSDLARIDTSDGYQVETTGLTASLDTGRLETTGPLEAHAPFGELTAGRLVVESTDGTASRMIFNEGVRLVYRPQSTRED</sequence>
<dbReference type="Pfam" id="PF06835">
    <property type="entry name" value="LptC"/>
    <property type="match status" value="1"/>
</dbReference>
<evidence type="ECO:0000313" key="2">
    <source>
        <dbReference type="EMBL" id="TNY33989.1"/>
    </source>
</evidence>
<keyword evidence="1" id="KW-0472">Membrane</keyword>
<dbReference type="AlphaFoldDB" id="A0A5C5GJA8"/>
<accession>A0A5C5GJA8</accession>
<evidence type="ECO:0000313" key="3">
    <source>
        <dbReference type="Proteomes" id="UP000314011"/>
    </source>
</evidence>
<gene>
    <name evidence="2" type="ORF">FHY64_12210</name>
</gene>
<dbReference type="Proteomes" id="UP000314011">
    <property type="component" value="Unassembled WGS sequence"/>
</dbReference>